<protein>
    <submittedName>
        <fullName evidence="11">Phosphatidylinositol glycan anchor biosynthesis class U protein</fullName>
    </submittedName>
</protein>
<dbReference type="EMBL" id="KK101071">
    <property type="protein sequence ID" value="KIZ02340.1"/>
    <property type="molecule type" value="Genomic_DNA"/>
</dbReference>
<dbReference type="RefSeq" id="XP_013901359.1">
    <property type="nucleotide sequence ID" value="XM_014045905.1"/>
</dbReference>
<evidence type="ECO:0000256" key="5">
    <source>
        <dbReference type="ARBA" id="ARBA00022692"/>
    </source>
</evidence>
<keyword evidence="6" id="KW-0256">Endoplasmic reticulum</keyword>
<evidence type="ECO:0000313" key="11">
    <source>
        <dbReference type="EMBL" id="KIZ02340.1"/>
    </source>
</evidence>
<dbReference type="OrthoDB" id="549017at2759"/>
<dbReference type="KEGG" id="mng:MNEG_5618"/>
<feature type="transmembrane region" description="Helical" evidence="10">
    <location>
        <begin position="476"/>
        <end position="500"/>
    </location>
</feature>
<dbReference type="Pfam" id="PF06728">
    <property type="entry name" value="PIG-U"/>
    <property type="match status" value="1"/>
</dbReference>
<evidence type="ECO:0000256" key="2">
    <source>
        <dbReference type="ARBA" id="ARBA00004687"/>
    </source>
</evidence>
<dbReference type="PANTHER" id="PTHR13121">
    <property type="entry name" value="GPI TRANSAMIDASE COMPONENT PIG-U"/>
    <property type="match status" value="1"/>
</dbReference>
<dbReference type="AlphaFoldDB" id="A0A0D2MGY8"/>
<sequence length="549" mass="55732">MSGCIGNLCLGPAYYATAAVVARASLALLGAGEPLLWRPEVTTPLNSLLGVREGLRMLQLGLSPYAGASCHAPPLVLALHAATAAHPLLYALPNTVADALAALALWRLASLLCKGRSADASGMLLGPASLAAAYLWNPVGILATIGGTTTPLENLAVMAALLGGAARNAPLAAAGLVAGTYVGLHPLLLGVPLAIMFGRGCEDVTQLCDARTAGSGSLASQQGGGTSSSGGGGGGGEAGSGAETSRRAAGAGSNPVAAAATAAAATAAAAEAAARGLERKRERFEWMRCAEFAVFAVVWGGALLWLSDLFLRAHPEAQCLPRLAAWATAAAPPAAARRGACWLRASHGFALAVDDYTPNIGLFWYLLTELFDAFRPFFTFVLHSHAVIFAAPLALRFPGRPLFVAWALLLACAALRPYPSAGDLAPWMALAPLALAQQLRQLRSALFLVNALVLLAVLGPAMWSQWIIVDAANPNFFYSITLLLGVFYVVVLVQAVLLTVRVERLAAGKVVGDGLGAGGGSGGRGGDDGPVGAAAAGATAVAANGSVAE</sequence>
<gene>
    <name evidence="11" type="ORF">MNEG_5618</name>
</gene>
<proteinExistence type="inferred from homology"/>
<evidence type="ECO:0000256" key="9">
    <source>
        <dbReference type="SAM" id="MobiDB-lite"/>
    </source>
</evidence>
<evidence type="ECO:0000256" key="8">
    <source>
        <dbReference type="ARBA" id="ARBA00023136"/>
    </source>
</evidence>
<feature type="compositionally biased region" description="Gly residues" evidence="9">
    <location>
        <begin position="222"/>
        <end position="239"/>
    </location>
</feature>
<comment type="subcellular location">
    <subcellularLocation>
        <location evidence="1">Endoplasmic reticulum membrane</location>
        <topology evidence="1">Multi-pass membrane protein</topology>
    </subcellularLocation>
</comment>
<dbReference type="GO" id="GO:0006506">
    <property type="term" value="P:GPI anchor biosynthetic process"/>
    <property type="evidence" value="ECO:0007669"/>
    <property type="project" value="UniProtKB-UniPathway"/>
</dbReference>
<organism evidence="11 12">
    <name type="scientific">Monoraphidium neglectum</name>
    <dbReference type="NCBI Taxonomy" id="145388"/>
    <lineage>
        <taxon>Eukaryota</taxon>
        <taxon>Viridiplantae</taxon>
        <taxon>Chlorophyta</taxon>
        <taxon>core chlorophytes</taxon>
        <taxon>Chlorophyceae</taxon>
        <taxon>CS clade</taxon>
        <taxon>Sphaeropleales</taxon>
        <taxon>Selenastraceae</taxon>
        <taxon>Monoraphidium</taxon>
    </lineage>
</organism>
<dbReference type="UniPathway" id="UPA00196"/>
<keyword evidence="4" id="KW-0337">GPI-anchor biosynthesis</keyword>
<dbReference type="Proteomes" id="UP000054498">
    <property type="component" value="Unassembled WGS sequence"/>
</dbReference>
<dbReference type="InterPro" id="IPR009600">
    <property type="entry name" value="PIG-U"/>
</dbReference>
<feature type="transmembrane region" description="Helical" evidence="10">
    <location>
        <begin position="373"/>
        <end position="395"/>
    </location>
</feature>
<feature type="transmembrane region" description="Helical" evidence="10">
    <location>
        <begin position="289"/>
        <end position="306"/>
    </location>
</feature>
<keyword evidence="7 10" id="KW-1133">Transmembrane helix</keyword>
<comment type="pathway">
    <text evidence="2">Glycolipid biosynthesis; glycosylphosphatidylinositol-anchor biosynthesis.</text>
</comment>
<dbReference type="GeneID" id="25738495"/>
<evidence type="ECO:0000256" key="3">
    <source>
        <dbReference type="ARBA" id="ARBA00010026"/>
    </source>
</evidence>
<dbReference type="GO" id="GO:0016255">
    <property type="term" value="P:attachment of GPI anchor to protein"/>
    <property type="evidence" value="ECO:0007669"/>
    <property type="project" value="InterPro"/>
</dbReference>
<evidence type="ECO:0000256" key="10">
    <source>
        <dbReference type="SAM" id="Phobius"/>
    </source>
</evidence>
<evidence type="ECO:0000256" key="1">
    <source>
        <dbReference type="ARBA" id="ARBA00004477"/>
    </source>
</evidence>
<dbReference type="STRING" id="145388.A0A0D2MGY8"/>
<feature type="transmembrane region" description="Helical" evidence="10">
    <location>
        <begin position="446"/>
        <end position="464"/>
    </location>
</feature>
<evidence type="ECO:0000313" key="12">
    <source>
        <dbReference type="Proteomes" id="UP000054498"/>
    </source>
</evidence>
<name>A0A0D2MGY8_9CHLO</name>
<reference evidence="11 12" key="1">
    <citation type="journal article" date="2013" name="BMC Genomics">
        <title>Reconstruction of the lipid metabolism for the microalga Monoraphidium neglectum from its genome sequence reveals characteristics suitable for biofuel production.</title>
        <authorList>
            <person name="Bogen C."/>
            <person name="Al-Dilaimi A."/>
            <person name="Albersmeier A."/>
            <person name="Wichmann J."/>
            <person name="Grundmann M."/>
            <person name="Rupp O."/>
            <person name="Lauersen K.J."/>
            <person name="Blifernez-Klassen O."/>
            <person name="Kalinowski J."/>
            <person name="Goesmann A."/>
            <person name="Mussgnug J.H."/>
            <person name="Kruse O."/>
        </authorList>
    </citation>
    <scope>NUCLEOTIDE SEQUENCE [LARGE SCALE GENOMIC DNA]</scope>
    <source>
        <strain evidence="11 12">SAG 48.87</strain>
    </source>
</reference>
<evidence type="ECO:0000256" key="4">
    <source>
        <dbReference type="ARBA" id="ARBA00022502"/>
    </source>
</evidence>
<accession>A0A0D2MGY8</accession>
<evidence type="ECO:0000256" key="6">
    <source>
        <dbReference type="ARBA" id="ARBA00022824"/>
    </source>
</evidence>
<keyword evidence="8 10" id="KW-0472">Membrane</keyword>
<evidence type="ECO:0000256" key="7">
    <source>
        <dbReference type="ARBA" id="ARBA00022989"/>
    </source>
</evidence>
<feature type="region of interest" description="Disordered" evidence="9">
    <location>
        <begin position="215"/>
        <end position="250"/>
    </location>
</feature>
<dbReference type="GO" id="GO:0042765">
    <property type="term" value="C:GPI-anchor transamidase complex"/>
    <property type="evidence" value="ECO:0007669"/>
    <property type="project" value="InterPro"/>
</dbReference>
<dbReference type="PANTHER" id="PTHR13121:SF0">
    <property type="entry name" value="PHOSPHATIDYLINOSITOL GLYCAN ANCHOR BIOSYNTHESIS CLASS U PROTEIN"/>
    <property type="match status" value="1"/>
</dbReference>
<keyword evidence="5 10" id="KW-0812">Transmembrane</keyword>
<keyword evidence="12" id="KW-1185">Reference proteome</keyword>
<comment type="similarity">
    <text evidence="3">Belongs to the PIGU family.</text>
</comment>